<dbReference type="Pfam" id="PF00085">
    <property type="entry name" value="Thioredoxin"/>
    <property type="match status" value="1"/>
</dbReference>
<dbReference type="EMBL" id="JABANM010028172">
    <property type="protein sequence ID" value="KAF4710140.1"/>
    <property type="molecule type" value="Genomic_DNA"/>
</dbReference>
<dbReference type="Gene3D" id="3.40.30.10">
    <property type="entry name" value="Glutaredoxin"/>
    <property type="match status" value="1"/>
</dbReference>
<dbReference type="PROSITE" id="PS00194">
    <property type="entry name" value="THIOREDOXIN_1"/>
    <property type="match status" value="1"/>
</dbReference>
<organism evidence="3 8">
    <name type="scientific">Perkinsus olseni</name>
    <name type="common">Perkinsus atlanticus</name>
    <dbReference type="NCBI Taxonomy" id="32597"/>
    <lineage>
        <taxon>Eukaryota</taxon>
        <taxon>Sar</taxon>
        <taxon>Alveolata</taxon>
        <taxon>Perkinsozoa</taxon>
        <taxon>Perkinsea</taxon>
        <taxon>Perkinsida</taxon>
        <taxon>Perkinsidae</taxon>
        <taxon>Perkinsus</taxon>
    </lineage>
</organism>
<dbReference type="OrthoDB" id="2121326at2759"/>
<dbReference type="InterPro" id="IPR017937">
    <property type="entry name" value="Thioredoxin_CS"/>
</dbReference>
<dbReference type="Proteomes" id="UP000570595">
    <property type="component" value="Unassembled WGS sequence"/>
</dbReference>
<evidence type="ECO:0000313" key="5">
    <source>
        <dbReference type="EMBL" id="KAF4687371.1"/>
    </source>
</evidence>
<name>A0A7J6M325_PEROL</name>
<sequence length="134" mass="14544">MLASLQKAAATNAASTAARMAAPAARRFAVTVAGSEAAAKQQLSTPYPPLKVAWFTASWCGPCKQVTPYIENLAKNNDKVSFIKVDIDDFDDMAQENKVMSVPTFAFYKDGKEVQRVTGADPVKIEEIVKQLCQ</sequence>
<accession>A0A7J6M325</accession>
<evidence type="ECO:0000256" key="1">
    <source>
        <dbReference type="ARBA" id="ARBA00023157"/>
    </source>
</evidence>
<dbReference type="EMBL" id="JABAHT010000084">
    <property type="protein sequence ID" value="KAF4665904.1"/>
    <property type="molecule type" value="Genomic_DNA"/>
</dbReference>
<dbReference type="Proteomes" id="UP000574390">
    <property type="component" value="Unassembled WGS sequence"/>
</dbReference>
<dbReference type="EMBL" id="JABANN010000105">
    <property type="protein sequence ID" value="KAF4671491.1"/>
    <property type="molecule type" value="Genomic_DNA"/>
</dbReference>
<dbReference type="AlphaFoldDB" id="A0A7J6M325"/>
<evidence type="ECO:0000313" key="6">
    <source>
        <dbReference type="EMBL" id="KAF4710140.1"/>
    </source>
</evidence>
<dbReference type="PANTHER" id="PTHR46115">
    <property type="entry name" value="THIOREDOXIN-LIKE PROTEIN 1"/>
    <property type="match status" value="1"/>
</dbReference>
<protein>
    <recommendedName>
        <fullName evidence="2">Thioredoxin domain-containing protein</fullName>
    </recommendedName>
</protein>
<dbReference type="PROSITE" id="PS51352">
    <property type="entry name" value="THIOREDOXIN_2"/>
    <property type="match status" value="1"/>
</dbReference>
<dbReference type="EMBL" id="JABANP010000188">
    <property type="protein sequence ID" value="KAF4687371.1"/>
    <property type="molecule type" value="Genomic_DNA"/>
</dbReference>
<evidence type="ECO:0000313" key="8">
    <source>
        <dbReference type="Proteomes" id="UP000570595"/>
    </source>
</evidence>
<evidence type="ECO:0000259" key="2">
    <source>
        <dbReference type="PROSITE" id="PS51352"/>
    </source>
</evidence>
<feature type="domain" description="Thioredoxin" evidence="2">
    <location>
        <begin position="18"/>
        <end position="134"/>
    </location>
</feature>
<evidence type="ECO:0000313" key="4">
    <source>
        <dbReference type="EMBL" id="KAF4671491.1"/>
    </source>
</evidence>
<dbReference type="SUPFAM" id="SSF52833">
    <property type="entry name" value="Thioredoxin-like"/>
    <property type="match status" value="1"/>
</dbReference>
<comment type="caution">
    <text evidence="3">The sequence shown here is derived from an EMBL/GenBank/DDBJ whole genome shotgun (WGS) entry which is preliminary data.</text>
</comment>
<dbReference type="Proteomes" id="UP000541610">
    <property type="component" value="Unassembled WGS sequence"/>
</dbReference>
<evidence type="ECO:0000313" key="7">
    <source>
        <dbReference type="Proteomes" id="UP000541610"/>
    </source>
</evidence>
<gene>
    <name evidence="4" type="ORF">FOL46_000296</name>
    <name evidence="5" type="ORF">FOZ60_004007</name>
    <name evidence="3" type="ORF">FOZ61_010392</name>
    <name evidence="6" type="ORF">FOZ62_026762</name>
</gene>
<evidence type="ECO:0000313" key="3">
    <source>
        <dbReference type="EMBL" id="KAF4665904.1"/>
    </source>
</evidence>
<proteinExistence type="predicted"/>
<keyword evidence="1" id="KW-1015">Disulfide bond</keyword>
<dbReference type="CDD" id="cd02947">
    <property type="entry name" value="TRX_family"/>
    <property type="match status" value="1"/>
</dbReference>
<reference evidence="7 8" key="1">
    <citation type="submission" date="2020-04" db="EMBL/GenBank/DDBJ databases">
        <title>Perkinsus olseni comparative genomics.</title>
        <authorList>
            <person name="Bogema D.R."/>
        </authorList>
    </citation>
    <scope>NUCLEOTIDE SEQUENCE [LARGE SCALE GENOMIC DNA]</scope>
    <source>
        <strain evidence="5">00978-12</strain>
        <strain evidence="3">ATCC PRA-179</strain>
        <strain evidence="6">ATCC PRA-205</strain>
        <strain evidence="4">ATCC PRA-31</strain>
    </source>
</reference>
<dbReference type="Proteomes" id="UP000572268">
    <property type="component" value="Unassembled WGS sequence"/>
</dbReference>
<dbReference type="InterPro" id="IPR036249">
    <property type="entry name" value="Thioredoxin-like_sf"/>
</dbReference>
<dbReference type="InterPro" id="IPR013766">
    <property type="entry name" value="Thioredoxin_domain"/>
</dbReference>